<keyword evidence="2" id="KW-1185">Reference proteome</keyword>
<proteinExistence type="predicted"/>
<comment type="caution">
    <text evidence="1">The sequence shown here is derived from an EMBL/GenBank/DDBJ whole genome shotgun (WGS) entry which is preliminary data.</text>
</comment>
<accession>A0ABR8MK35</accession>
<dbReference type="EMBL" id="JACXYY010000005">
    <property type="protein sequence ID" value="MBD3915646.1"/>
    <property type="molecule type" value="Genomic_DNA"/>
</dbReference>
<reference evidence="1 2" key="1">
    <citation type="submission" date="2020-09" db="EMBL/GenBank/DDBJ databases">
        <title>novel species in genus Nocardioides.</title>
        <authorList>
            <person name="Zhang G."/>
        </authorList>
    </citation>
    <scope>NUCLEOTIDE SEQUENCE [LARGE SCALE GENOMIC DNA]</scope>
    <source>
        <strain evidence="1 2">19197</strain>
    </source>
</reference>
<name>A0ABR8MK35_9ACTN</name>
<evidence type="ECO:0008006" key="3">
    <source>
        <dbReference type="Google" id="ProtNLM"/>
    </source>
</evidence>
<dbReference type="Proteomes" id="UP000649289">
    <property type="component" value="Unassembled WGS sequence"/>
</dbReference>
<gene>
    <name evidence="1" type="ORF">IEZ25_13565</name>
</gene>
<evidence type="ECO:0000313" key="1">
    <source>
        <dbReference type="EMBL" id="MBD3915646.1"/>
    </source>
</evidence>
<sequence>MDPLTTTVDDGCTLVADVAHDDAMLHRIVAVLGQHHVGAFSYLPQSVARSSAVGDHATAQVQVEVMGGAWQVARVRRRLQRVIGVLEVRERSAPPQTVVPGVVREAAGG</sequence>
<evidence type="ECO:0000313" key="2">
    <source>
        <dbReference type="Proteomes" id="UP000649289"/>
    </source>
</evidence>
<dbReference type="RefSeq" id="WP_191199972.1">
    <property type="nucleotide sequence ID" value="NZ_BAAAPA010000007.1"/>
</dbReference>
<organism evidence="1 2">
    <name type="scientific">Nocardioides hwasunensis</name>
    <dbReference type="NCBI Taxonomy" id="397258"/>
    <lineage>
        <taxon>Bacteria</taxon>
        <taxon>Bacillati</taxon>
        <taxon>Actinomycetota</taxon>
        <taxon>Actinomycetes</taxon>
        <taxon>Propionibacteriales</taxon>
        <taxon>Nocardioidaceae</taxon>
        <taxon>Nocardioides</taxon>
    </lineage>
</organism>
<protein>
    <recommendedName>
        <fullName evidence="3">ACT domain-containing protein</fullName>
    </recommendedName>
</protein>